<evidence type="ECO:0000313" key="4">
    <source>
        <dbReference type="EMBL" id="TYR36738.1"/>
    </source>
</evidence>
<organism evidence="4 5">
    <name type="scientific">Neoaquamicrobium microcysteis</name>
    <dbReference type="NCBI Taxonomy" id="2682781"/>
    <lineage>
        <taxon>Bacteria</taxon>
        <taxon>Pseudomonadati</taxon>
        <taxon>Pseudomonadota</taxon>
        <taxon>Alphaproteobacteria</taxon>
        <taxon>Hyphomicrobiales</taxon>
        <taxon>Phyllobacteriaceae</taxon>
        <taxon>Neoaquamicrobium</taxon>
    </lineage>
</organism>
<feature type="coiled-coil region" evidence="1">
    <location>
        <begin position="192"/>
        <end position="219"/>
    </location>
</feature>
<comment type="caution">
    <text evidence="4">The sequence shown here is derived from an EMBL/GenBank/DDBJ whole genome shotgun (WGS) entry which is preliminary data.</text>
</comment>
<dbReference type="RefSeq" id="WP_148912801.1">
    <property type="nucleotide sequence ID" value="NZ_VSZS01000044.1"/>
</dbReference>
<dbReference type="InterPro" id="IPR027417">
    <property type="entry name" value="P-loop_NTPase"/>
</dbReference>
<dbReference type="Proteomes" id="UP000323258">
    <property type="component" value="Unassembled WGS sequence"/>
</dbReference>
<dbReference type="GO" id="GO:0016887">
    <property type="term" value="F:ATP hydrolysis activity"/>
    <property type="evidence" value="ECO:0007669"/>
    <property type="project" value="InterPro"/>
</dbReference>
<dbReference type="InterPro" id="IPR038729">
    <property type="entry name" value="Rad50/SbcC_AAA"/>
</dbReference>
<feature type="coiled-coil region" evidence="1">
    <location>
        <begin position="610"/>
        <end position="644"/>
    </location>
</feature>
<name>A0A5D4H7S4_9HYPH</name>
<dbReference type="OrthoDB" id="9795626at2"/>
<dbReference type="Gene3D" id="3.40.50.300">
    <property type="entry name" value="P-loop containing nucleotide triphosphate hydrolases"/>
    <property type="match status" value="2"/>
</dbReference>
<dbReference type="AlphaFoldDB" id="A0A5D4H7S4"/>
<evidence type="ECO:0000259" key="3">
    <source>
        <dbReference type="Pfam" id="PF13476"/>
    </source>
</evidence>
<reference evidence="4 5" key="1">
    <citation type="submission" date="2019-08" db="EMBL/GenBank/DDBJ databases">
        <authorList>
            <person name="Seo Y.L."/>
        </authorList>
    </citation>
    <scope>NUCLEOTIDE SEQUENCE [LARGE SCALE GENOMIC DNA]</scope>
    <source>
        <strain evidence="4 5">MaA-C15</strain>
    </source>
</reference>
<dbReference type="PANTHER" id="PTHR32114:SF2">
    <property type="entry name" value="ABC TRANSPORTER ABCH.3"/>
    <property type="match status" value="1"/>
</dbReference>
<gene>
    <name evidence="4" type="ORF">FY036_00680</name>
</gene>
<accession>A0A5D4H7S4</accession>
<dbReference type="Pfam" id="PF13476">
    <property type="entry name" value="AAA_23"/>
    <property type="match status" value="1"/>
</dbReference>
<dbReference type="GO" id="GO:0006302">
    <property type="term" value="P:double-strand break repair"/>
    <property type="evidence" value="ECO:0007669"/>
    <property type="project" value="InterPro"/>
</dbReference>
<feature type="domain" description="Rad50/SbcC-type AAA" evidence="3">
    <location>
        <begin position="5"/>
        <end position="212"/>
    </location>
</feature>
<evidence type="ECO:0000256" key="2">
    <source>
        <dbReference type="SAM" id="MobiDB-lite"/>
    </source>
</evidence>
<sequence length="1024" mass="111744">MRPVRLTLQAFGPYPGRVVIDFRDAIEAGLFGIYGQTGSGKSTIFSAMTFALFGEAAKAEQEAPSLRSDHADPDVVTEAELVFDIGERRYVVLRQPDQMRPKVRGEGETRSAHEAYLFDATGMALEAITDAARGKIVAEKKVRDVDAAVIEMLGYGSEQFRQIFLLPQGRFEKFLSAKTKERLEILRELFDVSLYEKLMADLKSAADEAERQVRYERELCARQLAAEGFESTDALIAGIETATAKCAELRAIERTRKVTAEVAEKALRQAEAIEEKFGAAEKMRERLCALEARKDNVEALAEQVRQAERARGLIDVGERVRDAEREVGEAESAREKADGAAQLAAREAEKAAEALLREEDRADEVETLRRRSDELERYGRILEAAADSNQAVETALNEQREADDAFQAAKAQLTKLQEKRASKGVEMKAARETETKRAEMESRRAELDKRHLAAKAYEGALQDVAKAQSAVEEQLRKSEAASGRVEKARENYETAEKNLAAAQALHLATRLEAGSSCPVCGATDHPAPATGEMGSAGLDKAFRESREAWLAADREVRQAGEALVGVQATLEERRKRLSTLEAPEERADLIAAQIDREDAALAALGPRVDIVAAEAGIEELGRQIEELERKRDELRDYFDERRNKATEAKAARDGRLAEVPEDLRDAPALAATLQTVAGSLESLQAARTAAEKALNSAREEALGAVKDLESADKALVDCKTRHQKAVEVFLARLAGAGLTAEAFQSLKLAIETLDEDREAVETYRREHKSASDAATDAASAIEGMPRPDLEALQETHQTHADALGRATEERVAAQSRVDHLDRLRTGMEETLRKLDEAESVSGPLRGLAALANGQNSQRLTLETYAIGAMFDQVLEAANLRLAPMTSCRYRLERDLDGAGRGSRGLGIQVSDIHTGKSRATSTLSGGETFIAALALALGLADVVESANGRVRLDTIFIDEGFGSLDTENGSGTLDQVLHVLNSIVRQNRAVGLISHVPLVQEAIPNGFYIRKGISGSSVEERGLV</sequence>
<proteinExistence type="predicted"/>
<evidence type="ECO:0000256" key="1">
    <source>
        <dbReference type="SAM" id="Coils"/>
    </source>
</evidence>
<keyword evidence="1" id="KW-0175">Coiled coil</keyword>
<feature type="coiled-coil region" evidence="1">
    <location>
        <begin position="746"/>
        <end position="840"/>
    </location>
</feature>
<dbReference type="EMBL" id="VSZS01000044">
    <property type="protein sequence ID" value="TYR36738.1"/>
    <property type="molecule type" value="Genomic_DNA"/>
</dbReference>
<keyword evidence="5" id="KW-1185">Reference proteome</keyword>
<dbReference type="PANTHER" id="PTHR32114">
    <property type="entry name" value="ABC TRANSPORTER ABCH.3"/>
    <property type="match status" value="1"/>
</dbReference>
<reference evidence="4 5" key="2">
    <citation type="submission" date="2019-09" db="EMBL/GenBank/DDBJ databases">
        <title>Mesorhizobium sp. MaA-C15 isolated from Microcystis aeruginosa.</title>
        <authorList>
            <person name="Jeong S.E."/>
            <person name="Jin H.M."/>
            <person name="Jeon C.O."/>
        </authorList>
    </citation>
    <scope>NUCLEOTIDE SEQUENCE [LARGE SCALE GENOMIC DNA]</scope>
    <source>
        <strain evidence="4 5">MaA-C15</strain>
    </source>
</reference>
<protein>
    <submittedName>
        <fullName evidence="4">SMC family ATPase</fullName>
    </submittedName>
</protein>
<feature type="region of interest" description="Disordered" evidence="2">
    <location>
        <begin position="418"/>
        <end position="444"/>
    </location>
</feature>
<dbReference type="Pfam" id="PF13558">
    <property type="entry name" value="SbcC_Walker_B"/>
    <property type="match status" value="1"/>
</dbReference>
<evidence type="ECO:0000313" key="5">
    <source>
        <dbReference type="Proteomes" id="UP000323258"/>
    </source>
</evidence>
<dbReference type="SUPFAM" id="SSF52540">
    <property type="entry name" value="P-loop containing nucleoside triphosphate hydrolases"/>
    <property type="match status" value="1"/>
</dbReference>